<name>A0A0L0W8K3_GOTPU</name>
<evidence type="ECO:0000256" key="4">
    <source>
        <dbReference type="ARBA" id="ARBA00022475"/>
    </source>
</evidence>
<evidence type="ECO:0000313" key="10">
    <source>
        <dbReference type="EMBL" id="KNF07898.1"/>
    </source>
</evidence>
<feature type="transmembrane region" description="Helical" evidence="9">
    <location>
        <begin position="158"/>
        <end position="177"/>
    </location>
</feature>
<evidence type="ECO:0000256" key="9">
    <source>
        <dbReference type="HAMAP-Rule" id="MF_00024"/>
    </source>
</evidence>
<evidence type="ECO:0000256" key="6">
    <source>
        <dbReference type="ARBA" id="ARBA00022692"/>
    </source>
</evidence>
<dbReference type="InterPro" id="IPR004485">
    <property type="entry name" value="Cobalamin_biosynth_CobD/CbiB"/>
</dbReference>
<dbReference type="GO" id="GO:0005886">
    <property type="term" value="C:plasma membrane"/>
    <property type="evidence" value="ECO:0007669"/>
    <property type="project" value="UniProtKB-SubCell"/>
</dbReference>
<evidence type="ECO:0000256" key="7">
    <source>
        <dbReference type="ARBA" id="ARBA00022989"/>
    </source>
</evidence>
<evidence type="ECO:0000256" key="3">
    <source>
        <dbReference type="ARBA" id="ARBA00006263"/>
    </source>
</evidence>
<comment type="subcellular location">
    <subcellularLocation>
        <location evidence="1 9">Cell membrane</location>
        <topology evidence="1 9">Multi-pass membrane protein</topology>
    </subcellularLocation>
</comment>
<keyword evidence="11" id="KW-1185">Reference proteome</keyword>
<keyword evidence="8 9" id="KW-0472">Membrane</keyword>
<keyword evidence="4 9" id="KW-1003">Cell membrane</keyword>
<keyword evidence="5 9" id="KW-0169">Cobalamin biosynthesis</keyword>
<evidence type="ECO:0000313" key="11">
    <source>
        <dbReference type="Proteomes" id="UP000037267"/>
    </source>
</evidence>
<dbReference type="HAMAP" id="MF_00024">
    <property type="entry name" value="CobD_CbiB"/>
    <property type="match status" value="1"/>
</dbReference>
<comment type="caution">
    <text evidence="10">The sequence shown here is derived from an EMBL/GenBank/DDBJ whole genome shotgun (WGS) entry which is preliminary data.</text>
</comment>
<dbReference type="PANTHER" id="PTHR34308:SF1">
    <property type="entry name" value="COBALAMIN BIOSYNTHESIS PROTEIN CBIB"/>
    <property type="match status" value="1"/>
</dbReference>
<accession>A0A0L0W8K3</accession>
<feature type="transmembrane region" description="Helical" evidence="9">
    <location>
        <begin position="215"/>
        <end position="239"/>
    </location>
</feature>
<dbReference type="Proteomes" id="UP000037267">
    <property type="component" value="Unassembled WGS sequence"/>
</dbReference>
<evidence type="ECO:0000256" key="1">
    <source>
        <dbReference type="ARBA" id="ARBA00004651"/>
    </source>
</evidence>
<dbReference type="RefSeq" id="WP_050355806.1">
    <property type="nucleotide sequence ID" value="NZ_LGSS01000011.1"/>
</dbReference>
<dbReference type="PANTHER" id="PTHR34308">
    <property type="entry name" value="COBALAMIN BIOSYNTHESIS PROTEIN CBIB"/>
    <property type="match status" value="1"/>
</dbReference>
<protein>
    <recommendedName>
        <fullName evidence="9">Cobalamin biosynthesis protein CobD</fullName>
    </recommendedName>
</protein>
<dbReference type="Pfam" id="PF03186">
    <property type="entry name" value="CobD_Cbib"/>
    <property type="match status" value="1"/>
</dbReference>
<keyword evidence="6 9" id="KW-0812">Transmembrane</keyword>
<reference evidence="11" key="1">
    <citation type="submission" date="2015-07" db="EMBL/GenBank/DDBJ databases">
        <title>Draft genome sequence of the purine-degrading Gottschalkia purinilyticum DSM 1384 (formerly Clostridium purinilyticum).</title>
        <authorList>
            <person name="Poehlein A."/>
            <person name="Schiel-Bengelsdorf B."/>
            <person name="Bengelsdorf F.R."/>
            <person name="Daniel R."/>
            <person name="Duerre P."/>
        </authorList>
    </citation>
    <scope>NUCLEOTIDE SEQUENCE [LARGE SCALE GENOMIC DNA]</scope>
    <source>
        <strain evidence="11">DSM 1384</strain>
    </source>
</reference>
<evidence type="ECO:0000256" key="8">
    <source>
        <dbReference type="ARBA" id="ARBA00023136"/>
    </source>
</evidence>
<dbReference type="GO" id="GO:0009236">
    <property type="term" value="P:cobalamin biosynthetic process"/>
    <property type="evidence" value="ECO:0007669"/>
    <property type="project" value="UniProtKB-UniRule"/>
</dbReference>
<dbReference type="AlphaFoldDB" id="A0A0L0W8K3"/>
<evidence type="ECO:0000256" key="2">
    <source>
        <dbReference type="ARBA" id="ARBA00004953"/>
    </source>
</evidence>
<dbReference type="STRING" id="1503.CLPU_11c00670"/>
<dbReference type="UniPathway" id="UPA00148"/>
<proteinExistence type="inferred from homology"/>
<dbReference type="GO" id="GO:0048472">
    <property type="term" value="F:threonine-phosphate decarboxylase activity"/>
    <property type="evidence" value="ECO:0007669"/>
    <property type="project" value="InterPro"/>
</dbReference>
<dbReference type="NCBIfam" id="TIGR00380">
    <property type="entry name" value="cobal_cbiB"/>
    <property type="match status" value="1"/>
</dbReference>
<dbReference type="GO" id="GO:0016874">
    <property type="term" value="F:ligase activity"/>
    <property type="evidence" value="ECO:0007669"/>
    <property type="project" value="UniProtKB-KW"/>
</dbReference>
<comment type="function">
    <text evidence="9">Converts cobyric acid to cobinamide by the addition of aminopropanol on the F carboxylic group.</text>
</comment>
<comment type="similarity">
    <text evidence="3 9">Belongs to the CobD/CbiB family.</text>
</comment>
<dbReference type="EMBL" id="LGSS01000011">
    <property type="protein sequence ID" value="KNF07898.1"/>
    <property type="molecule type" value="Genomic_DNA"/>
</dbReference>
<sequence>MNGISMLIIAVILDFILGDPQNFPHPIRFVGFIIRKYEKLIRSLGMNLKLGGFILTGLTIITTTAIITLILWIGKSINPVVKTILSIYLIYTSLASKCLHKETKKVYDKAVEVDIEESRKMLSYLVGRDTKSLNMDEIIRGAVETVAENTIDGVLAPLFYIGIGTYFGIPVHIAYVYKAINTLDSMVGYTNEKYKDIGFASAKLDDMANYLPARLGSILMVVSGVFFKYDVLNGFKVLFRDRRNHKSPNCGYPESAVAGLLNIQLGGTNTYFGEKIYKPTIGDEVNKLEPKHIIDTIKVMYGSEILTVALIICLLKLI</sequence>
<dbReference type="OrthoDB" id="9811967at2"/>
<dbReference type="GO" id="GO:0015420">
    <property type="term" value="F:ABC-type vitamin B12 transporter activity"/>
    <property type="evidence" value="ECO:0007669"/>
    <property type="project" value="UniProtKB-UniRule"/>
</dbReference>
<gene>
    <name evidence="9 10" type="primary">cobD</name>
    <name evidence="10" type="ORF">CLPU_11c00670</name>
</gene>
<evidence type="ECO:0000256" key="5">
    <source>
        <dbReference type="ARBA" id="ARBA00022573"/>
    </source>
</evidence>
<comment type="pathway">
    <text evidence="2 9">Cofactor biosynthesis; adenosylcobalamin biosynthesis.</text>
</comment>
<organism evidence="10 11">
    <name type="scientific">Gottschalkia purinilytica</name>
    <name type="common">Clostridium purinilyticum</name>
    <dbReference type="NCBI Taxonomy" id="1503"/>
    <lineage>
        <taxon>Bacteria</taxon>
        <taxon>Bacillati</taxon>
        <taxon>Bacillota</taxon>
        <taxon>Tissierellia</taxon>
        <taxon>Tissierellales</taxon>
        <taxon>Gottschalkiaceae</taxon>
        <taxon>Gottschalkia</taxon>
    </lineage>
</organism>
<comment type="caution">
    <text evidence="9">Lacks conserved residue(s) required for the propagation of feature annotation.</text>
</comment>
<dbReference type="PATRIC" id="fig|1503.3.peg.230"/>
<keyword evidence="10" id="KW-0436">Ligase</keyword>
<feature type="transmembrane region" description="Helical" evidence="9">
    <location>
        <begin position="50"/>
        <end position="74"/>
    </location>
</feature>
<keyword evidence="7 9" id="KW-1133">Transmembrane helix</keyword>